<keyword evidence="2" id="KW-1185">Reference proteome</keyword>
<accession>A0A367IKS6</accession>
<evidence type="ECO:0000313" key="1">
    <source>
        <dbReference type="EMBL" id="RCH78236.1"/>
    </source>
</evidence>
<proteinExistence type="predicted"/>
<dbReference type="OrthoDB" id="2273311at2759"/>
<dbReference type="EMBL" id="PJQM01007401">
    <property type="protein sequence ID" value="RCH78236.1"/>
    <property type="molecule type" value="Genomic_DNA"/>
</dbReference>
<feature type="non-terminal residue" evidence="1">
    <location>
        <position position="175"/>
    </location>
</feature>
<protein>
    <recommendedName>
        <fullName evidence="3">Reverse transcriptase zinc-binding domain-containing protein</fullName>
    </recommendedName>
</protein>
<organism evidence="1 2">
    <name type="scientific">Rhizopus stolonifer</name>
    <name type="common">Rhizopus nigricans</name>
    <dbReference type="NCBI Taxonomy" id="4846"/>
    <lineage>
        <taxon>Eukaryota</taxon>
        <taxon>Fungi</taxon>
        <taxon>Fungi incertae sedis</taxon>
        <taxon>Mucoromycota</taxon>
        <taxon>Mucoromycotina</taxon>
        <taxon>Mucoromycetes</taxon>
        <taxon>Mucorales</taxon>
        <taxon>Mucorineae</taxon>
        <taxon>Rhizopodaceae</taxon>
        <taxon>Rhizopus</taxon>
    </lineage>
</organism>
<dbReference type="AlphaFoldDB" id="A0A367IKS6"/>
<name>A0A367IKS6_RHIST</name>
<reference evidence="1 2" key="1">
    <citation type="journal article" date="2018" name="G3 (Bethesda)">
        <title>Phylogenetic and Phylogenomic Definition of Rhizopus Species.</title>
        <authorList>
            <person name="Gryganskyi A.P."/>
            <person name="Golan J."/>
            <person name="Dolatabadi S."/>
            <person name="Mondo S."/>
            <person name="Robb S."/>
            <person name="Idnurm A."/>
            <person name="Muszewska A."/>
            <person name="Steczkiewicz K."/>
            <person name="Masonjones S."/>
            <person name="Liao H.L."/>
            <person name="Gajdeczka M.T."/>
            <person name="Anike F."/>
            <person name="Vuek A."/>
            <person name="Anishchenko I.M."/>
            <person name="Voigt K."/>
            <person name="de Hoog G.S."/>
            <person name="Smith M.E."/>
            <person name="Heitman J."/>
            <person name="Vilgalys R."/>
            <person name="Stajich J.E."/>
        </authorList>
    </citation>
    <scope>NUCLEOTIDE SEQUENCE [LARGE SCALE GENOMIC DNA]</scope>
    <source>
        <strain evidence="1 2">LSU 92-RS-03</strain>
    </source>
</reference>
<gene>
    <name evidence="1" type="ORF">CU098_006547</name>
</gene>
<sequence length="175" mass="20698">MRGMRGTLVVSFGKIPFASYNKSKKELAAMSIHVHKDTVVLAIHRLRFLSFVAAKKPRLSEQKRKKRRRCVSIWSFRLSPNWKRFWSLKIPLPARNVLYRMLHNKVNNRFHLHRLMPHTVPNNFCIHCPSNLITSIDTLDHFYFLCPTKYAVWSHCFSKYINPNIRAPSVNLLRQ</sequence>
<comment type="caution">
    <text evidence="1">The sequence shown here is derived from an EMBL/GenBank/DDBJ whole genome shotgun (WGS) entry which is preliminary data.</text>
</comment>
<evidence type="ECO:0008006" key="3">
    <source>
        <dbReference type="Google" id="ProtNLM"/>
    </source>
</evidence>
<dbReference type="Proteomes" id="UP000253551">
    <property type="component" value="Unassembled WGS sequence"/>
</dbReference>
<evidence type="ECO:0000313" key="2">
    <source>
        <dbReference type="Proteomes" id="UP000253551"/>
    </source>
</evidence>